<reference evidence="1" key="2">
    <citation type="submission" date="2022-04" db="EMBL/GenBank/DDBJ databases">
        <authorList>
            <person name="Fokt H."/>
            <person name="Baines J."/>
        </authorList>
    </citation>
    <scope>NUCLEOTIDE SEQUENCE</scope>
    <source>
        <strain evidence="1">KH365_2</strain>
    </source>
</reference>
<evidence type="ECO:0000313" key="1">
    <source>
        <dbReference type="EMBL" id="MCR6505702.1"/>
    </source>
</evidence>
<proteinExistence type="predicted"/>
<reference evidence="1" key="1">
    <citation type="journal article" date="2022" name="Arch. Microbiol.">
        <title>Bacteroides muris sp. nov. isolated from the cecum of wild-derived house mice.</title>
        <authorList>
            <person name="Fokt H."/>
            <person name="Unni R."/>
            <person name="Repnik U."/>
            <person name="Schmitz R.A."/>
            <person name="Bramkamp M."/>
            <person name="Baines J.F."/>
            <person name="Unterweger D."/>
        </authorList>
    </citation>
    <scope>NUCLEOTIDE SEQUENCE</scope>
    <source>
        <strain evidence="1">KH365_2</strain>
    </source>
</reference>
<organism evidence="1 2">
    <name type="scientific">Bacteroides muris</name>
    <name type="common">ex Fokt et al. 2023</name>
    <dbReference type="NCBI Taxonomy" id="2937417"/>
    <lineage>
        <taxon>Bacteria</taxon>
        <taxon>Pseudomonadati</taxon>
        <taxon>Bacteroidota</taxon>
        <taxon>Bacteroidia</taxon>
        <taxon>Bacteroidales</taxon>
        <taxon>Bacteroidaceae</taxon>
        <taxon>Bacteroides</taxon>
    </lineage>
</organism>
<protein>
    <submittedName>
        <fullName evidence="1">Uncharacterized protein</fullName>
    </submittedName>
</protein>
<keyword evidence="2" id="KW-1185">Reference proteome</keyword>
<evidence type="ECO:0000313" key="2">
    <source>
        <dbReference type="Proteomes" id="UP001143192"/>
    </source>
</evidence>
<dbReference type="EMBL" id="JAMZED010000036">
    <property type="protein sequence ID" value="MCR6505702.1"/>
    <property type="molecule type" value="Genomic_DNA"/>
</dbReference>
<sequence>MGATDIIKVGTIISIKLFIVEIKTESDIPTSVNNAEPNIIPTVRYMYECSMPENNAIRTPLSKEISPIEITFDKMYACTDMGETANACITFSLFSNNMIAPININPISTGSENIRVVVHSSFHGIGRMRNTAIYTSVNNVYRA</sequence>
<gene>
    <name evidence="1" type="ORF">M1B79_13780</name>
</gene>
<accession>A0A9X2NVW3</accession>
<comment type="caution">
    <text evidence="1">The sequence shown here is derived from an EMBL/GenBank/DDBJ whole genome shotgun (WGS) entry which is preliminary data.</text>
</comment>
<name>A0A9X2NVW3_9BACE</name>
<dbReference type="Proteomes" id="UP001143192">
    <property type="component" value="Unassembled WGS sequence"/>
</dbReference>
<dbReference type="AlphaFoldDB" id="A0A9X2NVW3"/>